<dbReference type="PANTHER" id="PTHR31756">
    <property type="entry name" value="PYRUVATE, PHOSPHATE DIKINASE REGULATORY PROTEIN 1, CHLOROPLASTIC"/>
    <property type="match status" value="1"/>
</dbReference>
<dbReference type="PANTHER" id="PTHR31756:SF3">
    <property type="entry name" value="PYRUVATE, PHOSPHATE DIKINASE REGULATORY PROTEIN 1, CHLOROPLASTIC"/>
    <property type="match status" value="1"/>
</dbReference>
<evidence type="ECO:0000256" key="2">
    <source>
        <dbReference type="ARBA" id="ARBA00022679"/>
    </source>
</evidence>
<dbReference type="Pfam" id="PF03618">
    <property type="entry name" value="Kinase-PPPase"/>
    <property type="match status" value="1"/>
</dbReference>
<dbReference type="GO" id="GO:0004674">
    <property type="term" value="F:protein serine/threonine kinase activity"/>
    <property type="evidence" value="ECO:0007669"/>
    <property type="project" value="UniProtKB-KW"/>
</dbReference>
<dbReference type="GO" id="GO:0005524">
    <property type="term" value="F:ATP binding"/>
    <property type="evidence" value="ECO:0007669"/>
    <property type="project" value="InterPro"/>
</dbReference>
<evidence type="ECO:0000256" key="1">
    <source>
        <dbReference type="ARBA" id="ARBA00022527"/>
    </source>
</evidence>
<evidence type="ECO:0008006" key="6">
    <source>
        <dbReference type="Google" id="ProtNLM"/>
    </source>
</evidence>
<evidence type="ECO:0000313" key="5">
    <source>
        <dbReference type="EMBL" id="SVC66155.1"/>
    </source>
</evidence>
<dbReference type="NCBIfam" id="NF003742">
    <property type="entry name" value="PRK05339.1"/>
    <property type="match status" value="1"/>
</dbReference>
<proteinExistence type="predicted"/>
<dbReference type="EMBL" id="UINC01103629">
    <property type="protein sequence ID" value="SVC66155.1"/>
    <property type="molecule type" value="Genomic_DNA"/>
</dbReference>
<feature type="non-terminal residue" evidence="5">
    <location>
        <position position="1"/>
    </location>
</feature>
<gene>
    <name evidence="5" type="ORF">METZ01_LOCUS319009</name>
</gene>
<reference evidence="5" key="1">
    <citation type="submission" date="2018-05" db="EMBL/GenBank/DDBJ databases">
        <authorList>
            <person name="Lanie J.A."/>
            <person name="Ng W.-L."/>
            <person name="Kazmierczak K.M."/>
            <person name="Andrzejewski T.M."/>
            <person name="Davidsen T.M."/>
            <person name="Wayne K.J."/>
            <person name="Tettelin H."/>
            <person name="Glass J.I."/>
            <person name="Rusch D."/>
            <person name="Podicherti R."/>
            <person name="Tsui H.-C.T."/>
            <person name="Winkler M.E."/>
        </authorList>
    </citation>
    <scope>NUCLEOTIDE SEQUENCE</scope>
</reference>
<evidence type="ECO:0000256" key="4">
    <source>
        <dbReference type="ARBA" id="ARBA00022777"/>
    </source>
</evidence>
<keyword evidence="4" id="KW-0418">Kinase</keyword>
<keyword evidence="3" id="KW-0547">Nucleotide-binding</keyword>
<keyword evidence="1" id="KW-0723">Serine/threonine-protein kinase</keyword>
<sequence length="240" mass="27518">MNIKHNIYLISDSTGETIGRIFLALKAQFKNFEYNNHQFSFTRTENQIQKILELAKEQKEPIILYTIVDDNLAKYLEEKAKKLSIPCFGVLGDLILNFSKLLKQKASHIPSGQHTLEEHYKRIEAIQFTMNHDDGNMIKDLEKSDIILLGVSRTSKTPTSIYLANRGYKTSNIPLINENSIPNFLKEKAKLKCVVGLTAEATRLIDVRKNRMTALKEEHGTDYTNIEKIEKETKNAKEAF</sequence>
<evidence type="ECO:0000256" key="3">
    <source>
        <dbReference type="ARBA" id="ARBA00022741"/>
    </source>
</evidence>
<feature type="non-terminal residue" evidence="5">
    <location>
        <position position="240"/>
    </location>
</feature>
<protein>
    <recommendedName>
        <fullName evidence="6">Phosphoenolpyruvate synthase regulatory protein</fullName>
    </recommendedName>
</protein>
<dbReference type="InterPro" id="IPR005177">
    <property type="entry name" value="Kinase-pyrophosphorylase"/>
</dbReference>
<keyword evidence="2" id="KW-0808">Transferase</keyword>
<name>A0A382P0M6_9ZZZZ</name>
<accession>A0A382P0M6</accession>
<organism evidence="5">
    <name type="scientific">marine metagenome</name>
    <dbReference type="NCBI Taxonomy" id="408172"/>
    <lineage>
        <taxon>unclassified sequences</taxon>
        <taxon>metagenomes</taxon>
        <taxon>ecological metagenomes</taxon>
    </lineage>
</organism>
<dbReference type="AlphaFoldDB" id="A0A382P0M6"/>